<sequence length="379" mass="42592">MKPVSNQDSKGRSRVRDRELIAFLDLRIAALVSSDPEPRPPCVRCAGTSIVIDGYRPRLGGYRLPVYRCSACGKKYTRLQGTPLDGRLLGHIERFVPLLPQPLNCTEAGHLLGKLPVHVSELVKTFRGWLLELDPAGKWEARVRLGGRRAEVRPTSLAVAETGAAEDLTLTRRLTSEYDDLYVKGGPAPRCAYCDSRNTYEMAPHPSRRLSAFECRTCHRVFNRRTGTPFSKTYMISARRFRPLIRYLSLPLPYAQVADIFETDETHIRMWRDKFARWADQLEPDGNLSARVQLGTTPTRDTPCLFCGRTGTARRNGQRVWHCIGCGRLFSMRRALVERTGRLEIIGAEVEDPDDGIAPELDFDGPVNRDAACPGRRGG</sequence>
<dbReference type="OrthoDB" id="8964415at2"/>
<dbReference type="RefSeq" id="WP_084561505.1">
    <property type="nucleotide sequence ID" value="NZ_CADFGY010000033.1"/>
</dbReference>
<evidence type="ECO:0000313" key="4">
    <source>
        <dbReference type="Proteomes" id="UP000184395"/>
    </source>
</evidence>
<dbReference type="Proteomes" id="UP000184395">
    <property type="component" value="Unassembled WGS sequence"/>
</dbReference>
<name>A0A1M6WDW8_9BURK</name>
<dbReference type="AlphaFoldDB" id="A0A1M6WDW8"/>
<reference evidence="3 4" key="1">
    <citation type="submission" date="2016-11" db="EMBL/GenBank/DDBJ databases">
        <authorList>
            <person name="Jaros S."/>
            <person name="Januszkiewicz K."/>
            <person name="Wedrychowicz H."/>
        </authorList>
    </citation>
    <scope>NUCLEOTIDE SEQUENCE [LARGE SCALE GENOMIC DNA]</scope>
    <source>
        <strain evidence="3 4">LMG 20594</strain>
    </source>
</reference>
<proteinExistence type="predicted"/>
<dbReference type="EMBL" id="FRAB01000045">
    <property type="protein sequence ID" value="SHK91970.1"/>
    <property type="molecule type" value="Genomic_DNA"/>
</dbReference>
<dbReference type="Pfam" id="PF05344">
    <property type="entry name" value="DUF746"/>
    <property type="match status" value="2"/>
</dbReference>
<gene>
    <name evidence="3" type="ORF">SAMN05192548_104530</name>
</gene>
<feature type="domain" description="DUF746" evidence="2">
    <location>
        <begin position="240"/>
        <end position="303"/>
    </location>
</feature>
<feature type="region of interest" description="Disordered" evidence="1">
    <location>
        <begin position="356"/>
        <end position="379"/>
    </location>
</feature>
<evidence type="ECO:0000256" key="1">
    <source>
        <dbReference type="SAM" id="MobiDB-lite"/>
    </source>
</evidence>
<protein>
    <submittedName>
        <fullName evidence="3">Transposase</fullName>
    </submittedName>
</protein>
<feature type="domain" description="DUF746" evidence="2">
    <location>
        <begin position="94"/>
        <end position="154"/>
    </location>
</feature>
<organism evidence="3 4">
    <name type="scientific">Paraburkholderia terricola</name>
    <dbReference type="NCBI Taxonomy" id="169427"/>
    <lineage>
        <taxon>Bacteria</taxon>
        <taxon>Pseudomonadati</taxon>
        <taxon>Pseudomonadota</taxon>
        <taxon>Betaproteobacteria</taxon>
        <taxon>Burkholderiales</taxon>
        <taxon>Burkholderiaceae</taxon>
        <taxon>Paraburkholderia</taxon>
    </lineage>
</organism>
<accession>A0A1M6WDW8</accession>
<evidence type="ECO:0000313" key="3">
    <source>
        <dbReference type="EMBL" id="SHK91970.1"/>
    </source>
</evidence>
<evidence type="ECO:0000259" key="2">
    <source>
        <dbReference type="Pfam" id="PF05344"/>
    </source>
</evidence>
<dbReference type="STRING" id="169427.SAMN05192548_104530"/>
<dbReference type="InterPro" id="IPR008008">
    <property type="entry name" value="DUF746"/>
</dbReference>